<dbReference type="PANTHER" id="PTHR10887">
    <property type="entry name" value="DNA2/NAM7 HELICASE FAMILY"/>
    <property type="match status" value="1"/>
</dbReference>
<reference evidence="7" key="1">
    <citation type="submission" date="2022-07" db="EMBL/GenBank/DDBJ databases">
        <authorList>
            <person name="Trinca V."/>
            <person name="Uliana J.V.C."/>
            <person name="Torres T.T."/>
            <person name="Ward R.J."/>
            <person name="Monesi N."/>
        </authorList>
    </citation>
    <scope>NUCLEOTIDE SEQUENCE</scope>
    <source>
        <strain evidence="7">HSMRA1968</strain>
        <tissue evidence="7">Whole embryos</tissue>
    </source>
</reference>
<dbReference type="GO" id="GO:0005694">
    <property type="term" value="C:chromosome"/>
    <property type="evidence" value="ECO:0007669"/>
    <property type="project" value="UniProtKB-ARBA"/>
</dbReference>
<organism evidence="7 8">
    <name type="scientific">Pseudolycoriella hygida</name>
    <dbReference type="NCBI Taxonomy" id="35572"/>
    <lineage>
        <taxon>Eukaryota</taxon>
        <taxon>Metazoa</taxon>
        <taxon>Ecdysozoa</taxon>
        <taxon>Arthropoda</taxon>
        <taxon>Hexapoda</taxon>
        <taxon>Insecta</taxon>
        <taxon>Pterygota</taxon>
        <taxon>Neoptera</taxon>
        <taxon>Endopterygota</taxon>
        <taxon>Diptera</taxon>
        <taxon>Nematocera</taxon>
        <taxon>Sciaroidea</taxon>
        <taxon>Sciaridae</taxon>
        <taxon>Pseudolycoriella</taxon>
    </lineage>
</organism>
<proteinExistence type="predicted"/>
<keyword evidence="8" id="KW-1185">Reference proteome</keyword>
<evidence type="ECO:0000313" key="7">
    <source>
        <dbReference type="EMBL" id="KAJ6648786.1"/>
    </source>
</evidence>
<dbReference type="SUPFAM" id="SSF52540">
    <property type="entry name" value="P-loop containing nucleoside triphosphate hydrolases"/>
    <property type="match status" value="1"/>
</dbReference>
<sequence length="866" mass="99731">MINSEHIGTFVRTKYRRFKTESNGCYICWKNFGEVDELKSHLKLHSNSVVVKDFNASWKSVKSEEAIQCIFELVAARIIFNLSNTSNVDVTIQFIGVYNENFQFGRLNLNEFPLFLRSGENITLRSPALGLNEYNHYIIVYEESDQKHFEKIQSYIVELKITEIRLTCAEEEVTEENQTASLPLTDVGARRIHDILKIIPLPWYEPNDDVKELCVASFQSPSSKFHPFLPHNSAFNLINEFKGLSSANYVEILSHVIQIEDFTARLAIMNSAKHNRELEKRGPGEYALKLTPQEGRPLFLIKGDTFWLGTQDSDTRLRGYVKKVSSVEILLKLRFNGVLQALPIYSIHFEVNRLTFQMERKALDDAKDLNVIPLLFPSEHHKLRNEELTLPKLQFFDPKIKSDVNQIAAVKHIVEGTAYPLPYLLLGFPGTGKTKVIVESICQLFSFPKNRILVCSSSNNVCDEIAQKLIPLLKSTTQHQTSLTQQYNILRLYATSVRRSCKNYELLDNSNFDEKSIPCLAEIYKYRIVVCTLTVAGRLAQGNISKDHFTHLFIDECESAAETYTLIPIVGICSSSNSINANIILSGDPLQLGPIVRSNISKNMQLSEEIDDDVVSLYKLTCFLLAGVSMFQRLYRSDPYRKDSRTKEYNQRYISKLKNNYRSHPKLVALPNKLFYNHEIRSSANPVHFKWYSELQFLKYPGFPIVFENIDGAPNRKMNCVSWYNHEEANCIMKFIKQLLENRPKRIYETDIGVISPYKRQCIDIEDRLEAENYNEIEVGSVEQFQGKEKPIIIISTVRKEGMGFMQERERINVMITRAIGLLIIIGHRETLLKNPDWRKIIDYAEANCDIEEQNGQNEVQEELSQ</sequence>
<dbReference type="InterPro" id="IPR041677">
    <property type="entry name" value="DNA2/NAM7_AAA_11"/>
</dbReference>
<dbReference type="Pfam" id="PF13087">
    <property type="entry name" value="AAA_12"/>
    <property type="match status" value="1"/>
</dbReference>
<dbReference type="InterPro" id="IPR045055">
    <property type="entry name" value="DNA2/NAM7-like"/>
</dbReference>
<dbReference type="GO" id="GO:0005524">
    <property type="term" value="F:ATP binding"/>
    <property type="evidence" value="ECO:0007669"/>
    <property type="project" value="UniProtKB-KW"/>
</dbReference>
<dbReference type="GO" id="GO:0005829">
    <property type="term" value="C:cytosol"/>
    <property type="evidence" value="ECO:0007669"/>
    <property type="project" value="TreeGrafter"/>
</dbReference>
<dbReference type="Proteomes" id="UP001151699">
    <property type="component" value="Chromosome A"/>
</dbReference>
<dbReference type="Pfam" id="PF13086">
    <property type="entry name" value="AAA_11"/>
    <property type="match status" value="2"/>
</dbReference>
<evidence type="ECO:0000256" key="4">
    <source>
        <dbReference type="ARBA" id="ARBA00022840"/>
    </source>
</evidence>
<dbReference type="OrthoDB" id="6513042at2759"/>
<dbReference type="GO" id="GO:0008270">
    <property type="term" value="F:zinc ion binding"/>
    <property type="evidence" value="ECO:0007669"/>
    <property type="project" value="UniProtKB-KW"/>
</dbReference>
<evidence type="ECO:0000256" key="2">
    <source>
        <dbReference type="ARBA" id="ARBA00022801"/>
    </source>
</evidence>
<keyword evidence="2" id="KW-0378">Hydrolase</keyword>
<dbReference type="InterPro" id="IPR041679">
    <property type="entry name" value="DNA2/NAM7-like_C"/>
</dbReference>
<comment type="caution">
    <text evidence="7">The sequence shown here is derived from an EMBL/GenBank/DDBJ whole genome shotgun (WGS) entry which is preliminary data.</text>
</comment>
<keyword evidence="5" id="KW-0863">Zinc-finger</keyword>
<keyword evidence="3 7" id="KW-0347">Helicase</keyword>
<evidence type="ECO:0000313" key="8">
    <source>
        <dbReference type="Proteomes" id="UP001151699"/>
    </source>
</evidence>
<name>A0A9Q0NFN1_9DIPT</name>
<keyword evidence="5" id="KW-0862">Zinc</keyword>
<protein>
    <submittedName>
        <fullName evidence="7">Helicase mov-10-B.2</fullName>
    </submittedName>
</protein>
<dbReference type="Gene3D" id="3.40.50.300">
    <property type="entry name" value="P-loop containing nucleotide triphosphate hydrolases"/>
    <property type="match status" value="3"/>
</dbReference>
<keyword evidence="4" id="KW-0067">ATP-binding</keyword>
<keyword evidence="1" id="KW-0547">Nucleotide-binding</keyword>
<dbReference type="GO" id="GO:0035194">
    <property type="term" value="P:regulatory ncRNA-mediated post-transcriptional gene silencing"/>
    <property type="evidence" value="ECO:0007669"/>
    <property type="project" value="TreeGrafter"/>
</dbReference>
<dbReference type="InterPro" id="IPR013087">
    <property type="entry name" value="Znf_C2H2_type"/>
</dbReference>
<feature type="domain" description="C2H2-type" evidence="6">
    <location>
        <begin position="23"/>
        <end position="50"/>
    </location>
</feature>
<dbReference type="PROSITE" id="PS00028">
    <property type="entry name" value="ZINC_FINGER_C2H2_1"/>
    <property type="match status" value="1"/>
</dbReference>
<evidence type="ECO:0000256" key="1">
    <source>
        <dbReference type="ARBA" id="ARBA00022741"/>
    </source>
</evidence>
<dbReference type="CDD" id="cd18808">
    <property type="entry name" value="SF1_C_Upf1"/>
    <property type="match status" value="1"/>
</dbReference>
<dbReference type="PROSITE" id="PS50157">
    <property type="entry name" value="ZINC_FINGER_C2H2_2"/>
    <property type="match status" value="1"/>
</dbReference>
<accession>A0A9Q0NFN1</accession>
<gene>
    <name evidence="7" type="primary">mov10b.2</name>
    <name evidence="7" type="ORF">Bhyg_04017</name>
</gene>
<evidence type="ECO:0000256" key="5">
    <source>
        <dbReference type="PROSITE-ProRule" id="PRU00042"/>
    </source>
</evidence>
<evidence type="ECO:0000256" key="3">
    <source>
        <dbReference type="ARBA" id="ARBA00022806"/>
    </source>
</evidence>
<dbReference type="GO" id="GO:0004386">
    <property type="term" value="F:helicase activity"/>
    <property type="evidence" value="ECO:0007669"/>
    <property type="project" value="UniProtKB-KW"/>
</dbReference>
<dbReference type="InterPro" id="IPR047187">
    <property type="entry name" value="SF1_C_Upf1"/>
</dbReference>
<dbReference type="PANTHER" id="PTHR10887:SF419">
    <property type="entry name" value="RNA HELICASE MOV10L1"/>
    <property type="match status" value="1"/>
</dbReference>
<dbReference type="GO" id="GO:0016787">
    <property type="term" value="F:hydrolase activity"/>
    <property type="evidence" value="ECO:0007669"/>
    <property type="project" value="UniProtKB-KW"/>
</dbReference>
<dbReference type="InterPro" id="IPR027417">
    <property type="entry name" value="P-loop_NTPase"/>
</dbReference>
<dbReference type="FunFam" id="3.40.50.300:FF:000326">
    <property type="entry name" value="P-loop containing nucleoside triphosphate hydrolase"/>
    <property type="match status" value="1"/>
</dbReference>
<dbReference type="EMBL" id="WJQU01000001">
    <property type="protein sequence ID" value="KAJ6648786.1"/>
    <property type="molecule type" value="Genomic_DNA"/>
</dbReference>
<dbReference type="AlphaFoldDB" id="A0A9Q0NFN1"/>
<evidence type="ECO:0000259" key="6">
    <source>
        <dbReference type="PROSITE" id="PS50157"/>
    </source>
</evidence>
<dbReference type="GO" id="GO:0043186">
    <property type="term" value="C:P granule"/>
    <property type="evidence" value="ECO:0007669"/>
    <property type="project" value="TreeGrafter"/>
</dbReference>
<keyword evidence="5" id="KW-0479">Metal-binding</keyword>